<gene>
    <name evidence="6" type="ORF">P8192_04830</name>
</gene>
<dbReference type="Gene3D" id="3.40.50.300">
    <property type="entry name" value="P-loop containing nucleotide triphosphate hydrolases"/>
    <property type="match status" value="1"/>
</dbReference>
<evidence type="ECO:0000256" key="4">
    <source>
        <dbReference type="ARBA" id="ARBA00022840"/>
    </source>
</evidence>
<dbReference type="GO" id="GO:0005524">
    <property type="term" value="F:ATP binding"/>
    <property type="evidence" value="ECO:0007669"/>
    <property type="project" value="UniProtKB-KW"/>
</dbReference>
<dbReference type="CDD" id="cd03235">
    <property type="entry name" value="ABC_Metallic_Cations"/>
    <property type="match status" value="1"/>
</dbReference>
<dbReference type="SUPFAM" id="SSF52540">
    <property type="entry name" value="P-loop containing nucleoside triphosphate hydrolases"/>
    <property type="match status" value="1"/>
</dbReference>
<protein>
    <submittedName>
        <fullName evidence="6">Metal ABC transporter ATP-binding protein</fullName>
    </submittedName>
</protein>
<dbReference type="RefSeq" id="WP_270105864.1">
    <property type="nucleotide sequence ID" value="NZ_CP121252.1"/>
</dbReference>
<feature type="domain" description="ABC transporter" evidence="5">
    <location>
        <begin position="13"/>
        <end position="245"/>
    </location>
</feature>
<dbReference type="PANTHER" id="PTHR42734">
    <property type="entry name" value="METAL TRANSPORT SYSTEM ATP-BINDING PROTEIN TM_0124-RELATED"/>
    <property type="match status" value="1"/>
</dbReference>
<dbReference type="PROSITE" id="PS50893">
    <property type="entry name" value="ABC_TRANSPORTER_2"/>
    <property type="match status" value="1"/>
</dbReference>
<keyword evidence="7" id="KW-1185">Reference proteome</keyword>
<keyword evidence="2" id="KW-0813">Transport</keyword>
<dbReference type="InterPro" id="IPR003439">
    <property type="entry name" value="ABC_transporter-like_ATP-bd"/>
</dbReference>
<dbReference type="Pfam" id="PF00005">
    <property type="entry name" value="ABC_tran"/>
    <property type="match status" value="1"/>
</dbReference>
<evidence type="ECO:0000256" key="2">
    <source>
        <dbReference type="ARBA" id="ARBA00022448"/>
    </source>
</evidence>
<dbReference type="InterPro" id="IPR050153">
    <property type="entry name" value="Metal_Ion_Import_ABC"/>
</dbReference>
<keyword evidence="4 6" id="KW-0067">ATP-binding</keyword>
<evidence type="ECO:0000256" key="1">
    <source>
        <dbReference type="ARBA" id="ARBA00005417"/>
    </source>
</evidence>
<reference evidence="6 7" key="1">
    <citation type="submission" date="2023-04" db="EMBL/GenBank/DDBJ databases">
        <title>Funneling lignin-derived compounds into biodiesel using alkali-halophilic Citricoccus sp. P2.</title>
        <authorList>
            <person name="Luo C.-B."/>
        </authorList>
    </citation>
    <scope>NUCLEOTIDE SEQUENCE [LARGE SCALE GENOMIC DNA]</scope>
    <source>
        <strain evidence="6 7">P2</strain>
    </source>
</reference>
<evidence type="ECO:0000313" key="7">
    <source>
        <dbReference type="Proteomes" id="UP001219037"/>
    </source>
</evidence>
<name>A0ABY8H8F3_9MICC</name>
<dbReference type="InterPro" id="IPR017871">
    <property type="entry name" value="ABC_transporter-like_CS"/>
</dbReference>
<dbReference type="EMBL" id="CP121252">
    <property type="protein sequence ID" value="WFP17437.1"/>
    <property type="molecule type" value="Genomic_DNA"/>
</dbReference>
<evidence type="ECO:0000256" key="3">
    <source>
        <dbReference type="ARBA" id="ARBA00022741"/>
    </source>
</evidence>
<proteinExistence type="inferred from homology"/>
<evidence type="ECO:0000313" key="6">
    <source>
        <dbReference type="EMBL" id="WFP17437.1"/>
    </source>
</evidence>
<sequence>MPTKHSSNGDIACSTRHLSVAYRDEAVVRAVDLDIPAGVVMGVVGPNGAGKSTLISAMLGLVRPLTGSVRFFGEPLNRVRSRVGYMPQSTSVDWDFPTTVFDVVLMGTYGQLGWFRRPGRTQREAAHSALEQTGITNLADRQIGQLSGGQRQRVFLARTLAQNPDLFFMDEPFQGVDARSQQAIVDVLHTLRDQGKTVVMVHHDLATVPEYCDQVTLLNRSVVASGPVDIAFSPESIRATYDPAVQLPGATG</sequence>
<dbReference type="PROSITE" id="PS00211">
    <property type="entry name" value="ABC_TRANSPORTER_1"/>
    <property type="match status" value="1"/>
</dbReference>
<dbReference type="InterPro" id="IPR003593">
    <property type="entry name" value="AAA+_ATPase"/>
</dbReference>
<dbReference type="PANTHER" id="PTHR42734:SF5">
    <property type="entry name" value="IRON TRANSPORT SYSTEM ATP-BINDING PROTEIN HI_0361-RELATED"/>
    <property type="match status" value="1"/>
</dbReference>
<organism evidence="6 7">
    <name type="scientific">Citricoccus muralis</name>
    <dbReference type="NCBI Taxonomy" id="169134"/>
    <lineage>
        <taxon>Bacteria</taxon>
        <taxon>Bacillati</taxon>
        <taxon>Actinomycetota</taxon>
        <taxon>Actinomycetes</taxon>
        <taxon>Micrococcales</taxon>
        <taxon>Micrococcaceae</taxon>
        <taxon>Citricoccus</taxon>
    </lineage>
</organism>
<evidence type="ECO:0000259" key="5">
    <source>
        <dbReference type="PROSITE" id="PS50893"/>
    </source>
</evidence>
<dbReference type="InterPro" id="IPR027417">
    <property type="entry name" value="P-loop_NTPase"/>
</dbReference>
<dbReference type="SMART" id="SM00382">
    <property type="entry name" value="AAA"/>
    <property type="match status" value="1"/>
</dbReference>
<keyword evidence="3" id="KW-0547">Nucleotide-binding</keyword>
<comment type="similarity">
    <text evidence="1">Belongs to the ABC transporter superfamily.</text>
</comment>
<dbReference type="Proteomes" id="UP001219037">
    <property type="component" value="Chromosome"/>
</dbReference>
<accession>A0ABY8H8F3</accession>